<dbReference type="AlphaFoldDB" id="A0A549YK91"/>
<organism evidence="5 6">
    <name type="scientific">Lentibacillus cibarius</name>
    <dbReference type="NCBI Taxonomy" id="2583219"/>
    <lineage>
        <taxon>Bacteria</taxon>
        <taxon>Bacillati</taxon>
        <taxon>Bacillota</taxon>
        <taxon>Bacilli</taxon>
        <taxon>Bacillales</taxon>
        <taxon>Bacillaceae</taxon>
        <taxon>Lentibacillus</taxon>
    </lineage>
</organism>
<evidence type="ECO:0000313" key="5">
    <source>
        <dbReference type="EMBL" id="TRM12298.1"/>
    </source>
</evidence>
<dbReference type="InterPro" id="IPR014243">
    <property type="entry name" value="RsfA-like"/>
</dbReference>
<evidence type="ECO:0000259" key="4">
    <source>
        <dbReference type="PROSITE" id="PS51294"/>
    </source>
</evidence>
<evidence type="ECO:0000259" key="3">
    <source>
        <dbReference type="PROSITE" id="PS50090"/>
    </source>
</evidence>
<dbReference type="Gene3D" id="1.10.10.60">
    <property type="entry name" value="Homeodomain-like"/>
    <property type="match status" value="1"/>
</dbReference>
<dbReference type="InterPro" id="IPR017930">
    <property type="entry name" value="Myb_dom"/>
</dbReference>
<dbReference type="Pfam" id="PF13921">
    <property type="entry name" value="Myb_DNA-bind_6"/>
    <property type="match status" value="1"/>
</dbReference>
<dbReference type="PROSITE" id="PS51294">
    <property type="entry name" value="HTH_MYB"/>
    <property type="match status" value="1"/>
</dbReference>
<dbReference type="InterPro" id="IPR001005">
    <property type="entry name" value="SANT/Myb"/>
</dbReference>
<dbReference type="PANTHER" id="PTHR41302:SF2">
    <property type="entry name" value="PRESPORE SPECIFIC TRANSCRIPTIONAL ACTIVATOR RSFA"/>
    <property type="match status" value="1"/>
</dbReference>
<dbReference type="NCBIfam" id="TIGR02894">
    <property type="entry name" value="DNA_bind_RsfA"/>
    <property type="match status" value="1"/>
</dbReference>
<evidence type="ECO:0000256" key="1">
    <source>
        <dbReference type="SAM" id="Coils"/>
    </source>
</evidence>
<gene>
    <name evidence="5" type="ORF">FH966_11720</name>
</gene>
<keyword evidence="1" id="KW-0175">Coiled coil</keyword>
<dbReference type="PROSITE" id="PS50090">
    <property type="entry name" value="MYB_LIKE"/>
    <property type="match status" value="1"/>
</dbReference>
<dbReference type="SUPFAM" id="SSF46689">
    <property type="entry name" value="Homeodomain-like"/>
    <property type="match status" value="1"/>
</dbReference>
<comment type="caution">
    <text evidence="5">The sequence shown here is derived from an EMBL/GenBank/DDBJ whole genome shotgun (WGS) entry which is preliminary data.</text>
</comment>
<evidence type="ECO:0000256" key="2">
    <source>
        <dbReference type="SAM" id="MobiDB-lite"/>
    </source>
</evidence>
<accession>A0A549YK91</accession>
<feature type="domain" description="HTH myb-type" evidence="4">
    <location>
        <begin position="1"/>
        <end position="61"/>
    </location>
</feature>
<dbReference type="EMBL" id="VJMZ01000001">
    <property type="protein sequence ID" value="TRM12298.1"/>
    <property type="molecule type" value="Genomic_DNA"/>
</dbReference>
<dbReference type="RefSeq" id="WP_142791311.1">
    <property type="nucleotide sequence ID" value="NZ_VJMZ01000001.1"/>
</dbReference>
<proteinExistence type="predicted"/>
<feature type="coiled-coil region" evidence="1">
    <location>
        <begin position="119"/>
        <end position="146"/>
    </location>
</feature>
<feature type="region of interest" description="Disordered" evidence="2">
    <location>
        <begin position="66"/>
        <end position="91"/>
    </location>
</feature>
<protein>
    <submittedName>
        <fullName evidence="5">RsfA family transcriptional regulator</fullName>
    </submittedName>
</protein>
<name>A0A549YK91_9BACI</name>
<dbReference type="PANTHER" id="PTHR41302">
    <property type="entry name" value="PRESPORE-SPECIFIC TRANSCRIPTIONAL REGULATOR RSFA-RELATED"/>
    <property type="match status" value="1"/>
</dbReference>
<dbReference type="Proteomes" id="UP000319280">
    <property type="component" value="Unassembled WGS sequence"/>
</dbReference>
<keyword evidence="6" id="KW-1185">Reference proteome</keyword>
<feature type="domain" description="Myb-like" evidence="3">
    <location>
        <begin position="1"/>
        <end position="57"/>
    </location>
</feature>
<dbReference type="InterPro" id="IPR009057">
    <property type="entry name" value="Homeodomain-like_sf"/>
</dbReference>
<reference evidence="5 6" key="1">
    <citation type="submission" date="2019-07" db="EMBL/GenBank/DDBJ databases">
        <title>Genomic analysis of Lentibacillus sp. NKC851-2.</title>
        <authorList>
            <person name="Oh Y.J."/>
        </authorList>
    </citation>
    <scope>NUCLEOTIDE SEQUENCE [LARGE SCALE GENOMIC DNA]</scope>
    <source>
        <strain evidence="5 6">NKC851-2</strain>
    </source>
</reference>
<sequence length="162" mass="18820">MNAARQDAWTEDEDILLAETVLRYIRDGKTQLEAFKDVAQQLSRTSAACGFRWNASIRKQYTNEIELAKEDRKKHNKPQANGHHGQAEGMGLEANPIDSAITILEKMRTGYLDNNAFSIYEKEVTIKRLEKENEVLKQQLDRYEQAWREMGKLWSWVSESDK</sequence>
<evidence type="ECO:0000313" key="6">
    <source>
        <dbReference type="Proteomes" id="UP000319280"/>
    </source>
</evidence>